<gene>
    <name evidence="1" type="ORF">mPipKuh1_009142</name>
</gene>
<dbReference type="Proteomes" id="UP000558488">
    <property type="component" value="Unassembled WGS sequence"/>
</dbReference>
<reference evidence="1 2" key="1">
    <citation type="journal article" date="2020" name="Nature">
        <title>Six reference-quality genomes reveal evolution of bat adaptations.</title>
        <authorList>
            <person name="Jebb D."/>
            <person name="Huang Z."/>
            <person name="Pippel M."/>
            <person name="Hughes G.M."/>
            <person name="Lavrichenko K."/>
            <person name="Devanna P."/>
            <person name="Winkler S."/>
            <person name="Jermiin L.S."/>
            <person name="Skirmuntt E.C."/>
            <person name="Katzourakis A."/>
            <person name="Burkitt-Gray L."/>
            <person name="Ray D.A."/>
            <person name="Sullivan K.A.M."/>
            <person name="Roscito J.G."/>
            <person name="Kirilenko B.M."/>
            <person name="Davalos L.M."/>
            <person name="Corthals A.P."/>
            <person name="Power M.L."/>
            <person name="Jones G."/>
            <person name="Ransome R.D."/>
            <person name="Dechmann D.K.N."/>
            <person name="Locatelli A.G."/>
            <person name="Puechmaille S.J."/>
            <person name="Fedrigo O."/>
            <person name="Jarvis E.D."/>
            <person name="Hiller M."/>
            <person name="Vernes S.C."/>
            <person name="Myers E.W."/>
            <person name="Teeling E.C."/>
        </authorList>
    </citation>
    <scope>NUCLEOTIDE SEQUENCE [LARGE SCALE GENOMIC DNA]</scope>
    <source>
        <strain evidence="1">MPipKuh1</strain>
        <tissue evidence="1">Flight muscle</tissue>
    </source>
</reference>
<protein>
    <submittedName>
        <fullName evidence="1">Uncharacterized protein</fullName>
    </submittedName>
</protein>
<comment type="caution">
    <text evidence="1">The sequence shown here is derived from an EMBL/GenBank/DDBJ whole genome shotgun (WGS) entry which is preliminary data.</text>
</comment>
<sequence>MKPRAFLKEAKQANLCIWLKKSQSEEPVGWGSEALYIQPPVYRSQNSFADCFGTDSFLRPFFLCCDLPRIHFFLTICSAVLGWGRNFLLVTSCRLPTLYGLVLTFLSQFPTWNPVTVLFKTYHCPELTSRQTNRMEM</sequence>
<dbReference type="EMBL" id="JACAGB010000021">
    <property type="protein sequence ID" value="KAF6309692.1"/>
    <property type="molecule type" value="Genomic_DNA"/>
</dbReference>
<organism evidence="1 2">
    <name type="scientific">Pipistrellus kuhlii</name>
    <name type="common">Kuhl's pipistrelle</name>
    <dbReference type="NCBI Taxonomy" id="59472"/>
    <lineage>
        <taxon>Eukaryota</taxon>
        <taxon>Metazoa</taxon>
        <taxon>Chordata</taxon>
        <taxon>Craniata</taxon>
        <taxon>Vertebrata</taxon>
        <taxon>Euteleostomi</taxon>
        <taxon>Mammalia</taxon>
        <taxon>Eutheria</taxon>
        <taxon>Laurasiatheria</taxon>
        <taxon>Chiroptera</taxon>
        <taxon>Yangochiroptera</taxon>
        <taxon>Vespertilionidae</taxon>
        <taxon>Pipistrellus</taxon>
    </lineage>
</organism>
<name>A0A7J7UA82_PIPKU</name>
<dbReference type="AlphaFoldDB" id="A0A7J7UA82"/>
<keyword evidence="2" id="KW-1185">Reference proteome</keyword>
<accession>A0A7J7UA82</accession>
<proteinExistence type="predicted"/>
<evidence type="ECO:0000313" key="2">
    <source>
        <dbReference type="Proteomes" id="UP000558488"/>
    </source>
</evidence>
<evidence type="ECO:0000313" key="1">
    <source>
        <dbReference type="EMBL" id="KAF6309692.1"/>
    </source>
</evidence>